<name>A0A0W7Z2L5_9BURK</name>
<keyword evidence="2" id="KW-1003">Cell membrane</keyword>
<proteinExistence type="predicted"/>
<evidence type="ECO:0008006" key="9">
    <source>
        <dbReference type="Google" id="ProtNLM"/>
    </source>
</evidence>
<evidence type="ECO:0000256" key="1">
    <source>
        <dbReference type="ARBA" id="ARBA00004651"/>
    </source>
</evidence>
<keyword evidence="8" id="KW-1185">Reference proteome</keyword>
<feature type="transmembrane region" description="Helical" evidence="6">
    <location>
        <begin position="130"/>
        <end position="147"/>
    </location>
</feature>
<sequence length="166" mass="18449">MHKESGHTALDEIRSQWRLMTFYERFEQVIALVLSAVIAVIIVVSLFQLIAIVFTLLVLDAFNPLDHKVFQSVFGMIMTLLIAMEFKHSIVRVALRKESIIQVKTVVLIALIALSRKFVILDSDASPAKIAALAGATLALGATYWLLRERDGRAAETSEHDPSSSQ</sequence>
<dbReference type="AlphaFoldDB" id="A0A0W7Z2L5"/>
<evidence type="ECO:0000256" key="3">
    <source>
        <dbReference type="ARBA" id="ARBA00022692"/>
    </source>
</evidence>
<evidence type="ECO:0000256" key="5">
    <source>
        <dbReference type="ARBA" id="ARBA00023136"/>
    </source>
</evidence>
<dbReference type="STRING" id="225992.B5M06_14585"/>
<evidence type="ECO:0000256" key="6">
    <source>
        <dbReference type="SAM" id="Phobius"/>
    </source>
</evidence>
<accession>A0A1V3THE1</accession>
<evidence type="ECO:0000256" key="2">
    <source>
        <dbReference type="ARBA" id="ARBA00022475"/>
    </source>
</evidence>
<dbReference type="Proteomes" id="UP000053300">
    <property type="component" value="Unassembled WGS sequence"/>
</dbReference>
<keyword evidence="5 6" id="KW-0472">Membrane</keyword>
<dbReference type="InterPro" id="IPR020948">
    <property type="entry name" value="P_starv_induced_PsiE-like"/>
</dbReference>
<accession>A0A0W7Z2L5</accession>
<evidence type="ECO:0000313" key="7">
    <source>
        <dbReference type="EMBL" id="KUF41625.1"/>
    </source>
</evidence>
<protein>
    <recommendedName>
        <fullName evidence="9">Diguanylate cyclase</fullName>
    </recommendedName>
</protein>
<evidence type="ECO:0000313" key="8">
    <source>
        <dbReference type="Proteomes" id="UP000053300"/>
    </source>
</evidence>
<dbReference type="EMBL" id="LPXH01000021">
    <property type="protein sequence ID" value="KUF41625.1"/>
    <property type="molecule type" value="Genomic_DNA"/>
</dbReference>
<keyword evidence="4 6" id="KW-1133">Transmembrane helix</keyword>
<comment type="caution">
    <text evidence="7">The sequence shown here is derived from an EMBL/GenBank/DDBJ whole genome shotgun (WGS) entry which is preliminary data.</text>
</comment>
<keyword evidence="3 6" id="KW-0812">Transmembrane</keyword>
<evidence type="ECO:0000256" key="4">
    <source>
        <dbReference type="ARBA" id="ARBA00022989"/>
    </source>
</evidence>
<reference evidence="7 8" key="1">
    <citation type="submission" date="2015-12" db="EMBL/GenBank/DDBJ databases">
        <title>Complete genome sequence of a multi-drug resistant strain Acidovorax sp. 12322-1.</title>
        <authorList>
            <person name="Ming D."/>
            <person name="Wang M."/>
            <person name="Hu S."/>
            <person name="Zhou Y."/>
            <person name="Jiang T."/>
        </authorList>
    </citation>
    <scope>NUCLEOTIDE SEQUENCE [LARGE SCALE GENOMIC DNA]</scope>
    <source>
        <strain evidence="7 8">12322-1</strain>
    </source>
</reference>
<dbReference type="RefSeq" id="WP_058879674.1">
    <property type="nucleotide sequence ID" value="NZ_LPXH01000021.1"/>
</dbReference>
<feature type="transmembrane region" description="Helical" evidence="6">
    <location>
        <begin position="29"/>
        <end position="57"/>
    </location>
</feature>
<dbReference type="Pfam" id="PF06146">
    <property type="entry name" value="PsiE"/>
    <property type="match status" value="1"/>
</dbReference>
<organism evidence="7 8">
    <name type="scientific">Comamonas kerstersii</name>
    <dbReference type="NCBI Taxonomy" id="225992"/>
    <lineage>
        <taxon>Bacteria</taxon>
        <taxon>Pseudomonadati</taxon>
        <taxon>Pseudomonadota</taxon>
        <taxon>Betaproteobacteria</taxon>
        <taxon>Burkholderiales</taxon>
        <taxon>Comamonadaceae</taxon>
        <taxon>Comamonas</taxon>
    </lineage>
</organism>
<feature type="transmembrane region" description="Helical" evidence="6">
    <location>
        <begin position="69"/>
        <end position="87"/>
    </location>
</feature>
<comment type="subcellular location">
    <subcellularLocation>
        <location evidence="1">Cell membrane</location>
        <topology evidence="1">Multi-pass membrane protein</topology>
    </subcellularLocation>
</comment>
<feature type="transmembrane region" description="Helical" evidence="6">
    <location>
        <begin position="99"/>
        <end position="118"/>
    </location>
</feature>
<dbReference type="GO" id="GO:0005886">
    <property type="term" value="C:plasma membrane"/>
    <property type="evidence" value="ECO:0007669"/>
    <property type="project" value="UniProtKB-SubCell"/>
</dbReference>
<gene>
    <name evidence="7" type="ORF">AS359_08600</name>
</gene>